<keyword evidence="5 8" id="KW-0547">Nucleotide-binding</keyword>
<evidence type="ECO:0000256" key="4">
    <source>
        <dbReference type="ARBA" id="ARBA00022679"/>
    </source>
</evidence>
<comment type="function">
    <text evidence="8">Catalyzes the transfer of a phosphate group to glutamate to form L-glutamate 5-phosphate.</text>
</comment>
<dbReference type="EMBL" id="AP021875">
    <property type="protein sequence ID" value="BBO77998.1"/>
    <property type="molecule type" value="Genomic_DNA"/>
</dbReference>
<dbReference type="PANTHER" id="PTHR43654">
    <property type="entry name" value="GLUTAMATE 5-KINASE"/>
    <property type="match status" value="1"/>
</dbReference>
<feature type="binding site" evidence="8">
    <location>
        <begin position="218"/>
        <end position="224"/>
    </location>
    <ligand>
        <name>ATP</name>
        <dbReference type="ChEBI" id="CHEBI:30616"/>
    </ligand>
</feature>
<feature type="binding site" evidence="8">
    <location>
        <position position="156"/>
    </location>
    <ligand>
        <name>substrate</name>
    </ligand>
</feature>
<dbReference type="RefSeq" id="WP_155306674.1">
    <property type="nucleotide sequence ID" value="NZ_AP021875.1"/>
</dbReference>
<reference evidence="10 11" key="1">
    <citation type="submission" date="2019-11" db="EMBL/GenBank/DDBJ databases">
        <title>Comparative genomics of hydrocarbon-degrading Desulfosarcina strains.</title>
        <authorList>
            <person name="Watanabe M."/>
            <person name="Kojima H."/>
            <person name="Fukui M."/>
        </authorList>
    </citation>
    <scope>NUCLEOTIDE SEQUENCE [LARGE SCALE GENOMIC DNA]</scope>
    <source>
        <strain evidence="10 11">PP31</strain>
    </source>
</reference>
<dbReference type="PIRSF" id="PIRSF000729">
    <property type="entry name" value="GK"/>
    <property type="match status" value="1"/>
</dbReference>
<keyword evidence="1 8" id="KW-0963">Cytoplasm</keyword>
<feature type="binding site" evidence="8">
    <location>
        <position position="18"/>
    </location>
    <ligand>
        <name>ATP</name>
        <dbReference type="ChEBI" id="CHEBI:30616"/>
    </ligand>
</feature>
<evidence type="ECO:0000313" key="10">
    <source>
        <dbReference type="EMBL" id="BBO77998.1"/>
    </source>
</evidence>
<keyword evidence="11" id="KW-1185">Reference proteome</keyword>
<dbReference type="InterPro" id="IPR011529">
    <property type="entry name" value="Glu_5kinase"/>
</dbReference>
<evidence type="ECO:0000256" key="5">
    <source>
        <dbReference type="ARBA" id="ARBA00022741"/>
    </source>
</evidence>
<keyword evidence="3 8" id="KW-0641">Proline biosynthesis</keyword>
<dbReference type="KEGG" id="dwd:DSCW_54150"/>
<accession>A0A5K7ZAA9</accession>
<evidence type="ECO:0000256" key="6">
    <source>
        <dbReference type="ARBA" id="ARBA00022777"/>
    </source>
</evidence>
<feature type="domain" description="PUA" evidence="9">
    <location>
        <begin position="284"/>
        <end position="367"/>
    </location>
</feature>
<dbReference type="InterPro" id="IPR005715">
    <property type="entry name" value="Glu_5kinase/COase_Synthase"/>
</dbReference>
<dbReference type="GO" id="GO:0055129">
    <property type="term" value="P:L-proline biosynthetic process"/>
    <property type="evidence" value="ECO:0007669"/>
    <property type="project" value="UniProtKB-UniRule"/>
</dbReference>
<dbReference type="GO" id="GO:0005829">
    <property type="term" value="C:cytosol"/>
    <property type="evidence" value="ECO:0007669"/>
    <property type="project" value="TreeGrafter"/>
</dbReference>
<evidence type="ECO:0000256" key="1">
    <source>
        <dbReference type="ARBA" id="ARBA00022490"/>
    </source>
</evidence>
<comment type="subcellular location">
    <subcellularLocation>
        <location evidence="8">Cytoplasm</location>
    </subcellularLocation>
</comment>
<comment type="catalytic activity">
    <reaction evidence="8">
        <text>L-glutamate + ATP = L-glutamyl 5-phosphate + ADP</text>
        <dbReference type="Rhea" id="RHEA:14877"/>
        <dbReference type="ChEBI" id="CHEBI:29985"/>
        <dbReference type="ChEBI" id="CHEBI:30616"/>
        <dbReference type="ChEBI" id="CHEBI:58274"/>
        <dbReference type="ChEBI" id="CHEBI:456216"/>
        <dbReference type="EC" id="2.7.2.11"/>
    </reaction>
</comment>
<dbReference type="InterPro" id="IPR001048">
    <property type="entry name" value="Asp/Glu/Uridylate_kinase"/>
</dbReference>
<dbReference type="SMART" id="SM00359">
    <property type="entry name" value="PUA"/>
    <property type="match status" value="1"/>
</dbReference>
<dbReference type="InterPro" id="IPR041739">
    <property type="entry name" value="G5K_ProB"/>
</dbReference>
<keyword evidence="7 8" id="KW-0067">ATP-binding</keyword>
<evidence type="ECO:0000256" key="2">
    <source>
        <dbReference type="ARBA" id="ARBA00022605"/>
    </source>
</evidence>
<dbReference type="Gene3D" id="3.40.1160.10">
    <property type="entry name" value="Acetylglutamate kinase-like"/>
    <property type="match status" value="2"/>
</dbReference>
<dbReference type="InterPro" id="IPR036393">
    <property type="entry name" value="AceGlu_kinase-like_sf"/>
</dbReference>
<dbReference type="InterPro" id="IPR015947">
    <property type="entry name" value="PUA-like_sf"/>
</dbReference>
<keyword evidence="4 8" id="KW-0808">Transferase</keyword>
<evidence type="ECO:0000256" key="7">
    <source>
        <dbReference type="ARBA" id="ARBA00022840"/>
    </source>
</evidence>
<dbReference type="InterPro" id="IPR002478">
    <property type="entry name" value="PUA"/>
</dbReference>
<dbReference type="Pfam" id="PF01472">
    <property type="entry name" value="PUA"/>
    <property type="match status" value="1"/>
</dbReference>
<dbReference type="PROSITE" id="PS00902">
    <property type="entry name" value="GLUTAMATE_5_KINASE"/>
    <property type="match status" value="1"/>
</dbReference>
<gene>
    <name evidence="8 10" type="primary">proB</name>
    <name evidence="10" type="ORF">DSCW_54150</name>
</gene>
<dbReference type="EC" id="2.7.2.11" evidence="8"/>
<dbReference type="PROSITE" id="PS50890">
    <property type="entry name" value="PUA"/>
    <property type="match status" value="1"/>
</dbReference>
<dbReference type="CDD" id="cd21157">
    <property type="entry name" value="PUA_G5K"/>
    <property type="match status" value="1"/>
</dbReference>
<keyword evidence="6 8" id="KW-0418">Kinase</keyword>
<dbReference type="SUPFAM" id="SSF88697">
    <property type="entry name" value="PUA domain-like"/>
    <property type="match status" value="1"/>
</dbReference>
<dbReference type="UniPathway" id="UPA00098">
    <property type="reaction ID" value="UER00359"/>
</dbReference>
<dbReference type="Proteomes" id="UP000427769">
    <property type="component" value="Chromosome"/>
</dbReference>
<comment type="similarity">
    <text evidence="8">Belongs to the glutamate 5-kinase family.</text>
</comment>
<dbReference type="AlphaFoldDB" id="A0A5K7ZAA9"/>
<proteinExistence type="inferred from homology"/>
<dbReference type="PRINTS" id="PR00474">
    <property type="entry name" value="GLU5KINASE"/>
</dbReference>
<evidence type="ECO:0000313" key="11">
    <source>
        <dbReference type="Proteomes" id="UP000427769"/>
    </source>
</evidence>
<dbReference type="NCBIfam" id="TIGR01027">
    <property type="entry name" value="proB"/>
    <property type="match status" value="1"/>
</dbReference>
<dbReference type="InterPro" id="IPR001057">
    <property type="entry name" value="Glu/AcGlu_kinase"/>
</dbReference>
<feature type="binding site" evidence="8">
    <location>
        <position position="57"/>
    </location>
    <ligand>
        <name>substrate</name>
    </ligand>
</feature>
<dbReference type="GO" id="GO:0005524">
    <property type="term" value="F:ATP binding"/>
    <property type="evidence" value="ECO:0007669"/>
    <property type="project" value="UniProtKB-KW"/>
</dbReference>
<dbReference type="PANTHER" id="PTHR43654:SF1">
    <property type="entry name" value="ISOPENTENYL PHOSPHATE KINASE"/>
    <property type="match status" value="1"/>
</dbReference>
<dbReference type="FunFam" id="2.30.130.10:FF:000007">
    <property type="entry name" value="Glutamate 5-kinase"/>
    <property type="match status" value="1"/>
</dbReference>
<name>A0A5K7ZAA9_9BACT</name>
<dbReference type="CDD" id="cd04242">
    <property type="entry name" value="AAK_G5K_ProB"/>
    <property type="match status" value="1"/>
</dbReference>
<dbReference type="InterPro" id="IPR019797">
    <property type="entry name" value="Glutamate_5-kinase_CS"/>
</dbReference>
<feature type="binding site" evidence="8">
    <location>
        <begin position="176"/>
        <end position="177"/>
    </location>
    <ligand>
        <name>ATP</name>
        <dbReference type="ChEBI" id="CHEBI:30616"/>
    </ligand>
</feature>
<dbReference type="OrthoDB" id="9804434at2"/>
<dbReference type="FunFam" id="3.40.1160.10:FF:000018">
    <property type="entry name" value="Glutamate 5-kinase"/>
    <property type="match status" value="1"/>
</dbReference>
<keyword evidence="2 8" id="KW-0028">Amino-acid biosynthesis</keyword>
<feature type="binding site" evidence="8">
    <location>
        <position position="144"/>
    </location>
    <ligand>
        <name>substrate</name>
    </ligand>
</feature>
<dbReference type="HAMAP" id="MF_00456">
    <property type="entry name" value="ProB"/>
    <property type="match status" value="1"/>
</dbReference>
<dbReference type="InterPro" id="IPR036974">
    <property type="entry name" value="PUA_sf"/>
</dbReference>
<organism evidence="10 11">
    <name type="scientific">Desulfosarcina widdelii</name>
    <dbReference type="NCBI Taxonomy" id="947919"/>
    <lineage>
        <taxon>Bacteria</taxon>
        <taxon>Pseudomonadati</taxon>
        <taxon>Thermodesulfobacteriota</taxon>
        <taxon>Desulfobacteria</taxon>
        <taxon>Desulfobacterales</taxon>
        <taxon>Desulfosarcinaceae</taxon>
        <taxon>Desulfosarcina</taxon>
    </lineage>
</organism>
<dbReference type="GO" id="GO:0003723">
    <property type="term" value="F:RNA binding"/>
    <property type="evidence" value="ECO:0007669"/>
    <property type="project" value="InterPro"/>
</dbReference>
<dbReference type="Gene3D" id="2.30.130.10">
    <property type="entry name" value="PUA domain"/>
    <property type="match status" value="1"/>
</dbReference>
<dbReference type="Pfam" id="PF00696">
    <property type="entry name" value="AA_kinase"/>
    <property type="match status" value="1"/>
</dbReference>
<dbReference type="SUPFAM" id="SSF53633">
    <property type="entry name" value="Carbamate kinase-like"/>
    <property type="match status" value="1"/>
</dbReference>
<sequence length="381" mass="41732">MKANPKPKADAIRRAVVKVGSNVLTAEAGLNINAIQSISSQICRLLDQGIQIILVSSGAMASGMKKMAFSRRPEAIPKRQAISAIGQADLIREWEKAFERFGYKVAQILLTSEDLASRKRYLNARNTMNTLLEWQVVPIINENDTVMVEEIKLGDNDNLAAMIALLLDADIFFNLTDIDGLYDKDPRVHGDARLIPRVATYSRDIEKFAGDIPGALGTGGMLSKLKAARKVTSSGIPMVIAQGYRSDILIRLAAGEPQGTFFVPRERKLNRKKCWIGYTVNPQGCLRVDAGAARALLRNGKSLLPSGIVDVQGQFSVGAAVSVVDDQGQMIGNGLVNYNARDIRAIMGIKSSQIKDRLGQKTYDEVIHRDNLVITGEKEQR</sequence>
<evidence type="ECO:0000256" key="3">
    <source>
        <dbReference type="ARBA" id="ARBA00022650"/>
    </source>
</evidence>
<evidence type="ECO:0000256" key="8">
    <source>
        <dbReference type="HAMAP-Rule" id="MF_00456"/>
    </source>
</evidence>
<evidence type="ECO:0000259" key="9">
    <source>
        <dbReference type="SMART" id="SM00359"/>
    </source>
</evidence>
<protein>
    <recommendedName>
        <fullName evidence="8">Glutamate 5-kinase</fullName>
        <ecNumber evidence="8">2.7.2.11</ecNumber>
    </recommendedName>
    <alternativeName>
        <fullName evidence="8">Gamma-glutamyl kinase</fullName>
        <shortName evidence="8">GK</shortName>
    </alternativeName>
</protein>
<comment type="pathway">
    <text evidence="8">Amino-acid biosynthesis; L-proline biosynthesis; L-glutamate 5-semialdehyde from L-glutamate: step 1/2.</text>
</comment>
<dbReference type="GO" id="GO:0004349">
    <property type="term" value="F:glutamate 5-kinase activity"/>
    <property type="evidence" value="ECO:0007669"/>
    <property type="project" value="UniProtKB-UniRule"/>
</dbReference>